<name>A0ABM5DAX8_VICPA</name>
<dbReference type="Gene3D" id="1.10.418.50">
    <property type="entry name" value="Microtubule-binding protein MIP-T3"/>
    <property type="match status" value="1"/>
</dbReference>
<evidence type="ECO:0000256" key="9">
    <source>
        <dbReference type="SAM" id="Coils"/>
    </source>
</evidence>
<feature type="region of interest" description="Disordered" evidence="10">
    <location>
        <begin position="130"/>
        <end position="488"/>
    </location>
</feature>
<evidence type="ECO:0000256" key="5">
    <source>
        <dbReference type="ARBA" id="ARBA00023054"/>
    </source>
</evidence>
<gene>
    <name evidence="14" type="primary">TRAF3IP1</name>
</gene>
<dbReference type="InterPro" id="IPR040468">
    <property type="entry name" value="TRAF3IP1_N"/>
</dbReference>
<dbReference type="GeneID" id="102529047"/>
<evidence type="ECO:0000256" key="4">
    <source>
        <dbReference type="ARBA" id="ARBA00022794"/>
    </source>
</evidence>
<sequence>MNAAVVKRTQEALGKVIRKPPLTEKLLNKPPFRYLHDIITEVIRTTGFMKGLYTDVEMKSDNVKDKDAKISFLQKAIDVVVMVSGEPLSAKPARIVAGHEPERTNELLQRIGKCCLGKLSSDDAVKRVLAGEKGDTKRRPSLTLKPQELDNKNAREEEPRVPKDKEDRRNSEVNERSTNREGKRKEEVGGESKPRERDRDKEKARESDRERQREPERDKIRQGERERAKTRARPERDRDRDRGNRDRDKDADWERERKNEAGREKERWKDRERERERDKGRDRDRDRDRDQRRVRNGEHARDPDREKSHEHEKPEKKSSSAGEMSKKLSDGSFKDSKVEPETEVSTGASRSVTTKTSKRRSKNSVEGTKEAKTNSASVSDDNSTSLWRDSTEPESAVKPRGDSPSDAEGEAGPPGQEKCEVLESSEPAGELPSAVRRIPRPGSARPAPPRVKRQESSEALTTDRAGSGKTVSNVIIDSQNSDNEDDDQFVVEAVPQLSEMSEPETVQAVELEEDEKHGGLVKKILETKKDYEKLQQSPQPGEKDKLLVFELAWKKEKDIVSKEIERLRVSTQTLCRSALPLGKIMDYIQEDVDAMQNELQLWRAENMQHAEALQKEQSITDAAVEPLKAELAELEQLVRDQQDRICAVKANVLKNEEKIQKMVYSINLSSRR</sequence>
<feature type="domain" description="TRAF3-interacting protein 1 N-terminal" evidence="11">
    <location>
        <begin position="5"/>
        <end position="116"/>
    </location>
</feature>
<feature type="compositionally biased region" description="Polar residues" evidence="10">
    <location>
        <begin position="343"/>
        <end position="355"/>
    </location>
</feature>
<evidence type="ECO:0000313" key="14">
    <source>
        <dbReference type="RefSeq" id="XP_072818062.1"/>
    </source>
</evidence>
<evidence type="ECO:0000256" key="6">
    <source>
        <dbReference type="ARBA" id="ARBA00023212"/>
    </source>
</evidence>
<dbReference type="Pfam" id="PF10243">
    <property type="entry name" value="MIP-T3"/>
    <property type="match status" value="1"/>
</dbReference>
<evidence type="ECO:0000313" key="13">
    <source>
        <dbReference type="Proteomes" id="UP001652581"/>
    </source>
</evidence>
<dbReference type="RefSeq" id="XP_072818062.1">
    <property type="nucleotide sequence ID" value="XM_072961961.1"/>
</dbReference>
<keyword evidence="6" id="KW-0206">Cytoskeleton</keyword>
<protein>
    <submittedName>
        <fullName evidence="14">TRAF3-interacting protein 1 isoform X5</fullName>
    </submittedName>
</protein>
<evidence type="ECO:0000256" key="7">
    <source>
        <dbReference type="ARBA" id="ARBA00023273"/>
    </source>
</evidence>
<feature type="compositionally biased region" description="Basic and acidic residues" evidence="10">
    <location>
        <begin position="147"/>
        <end position="340"/>
    </location>
</feature>
<dbReference type="Proteomes" id="UP001652581">
    <property type="component" value="Chromosome 5"/>
</dbReference>
<dbReference type="InterPro" id="IPR018799">
    <property type="entry name" value="TRAF3IP1"/>
</dbReference>
<evidence type="ECO:0000256" key="3">
    <source>
        <dbReference type="ARBA" id="ARBA00022490"/>
    </source>
</evidence>
<comment type="subcellular location">
    <subcellularLocation>
        <location evidence="2">Cytoplasm</location>
        <location evidence="2">Cytoskeleton</location>
        <location evidence="2">Cilium axoneme</location>
    </subcellularLocation>
    <subcellularLocation>
        <location evidence="1">Cytoplasm</location>
        <location evidence="1">Cytoskeleton</location>
        <location evidence="1">Cilium basal body</location>
    </subcellularLocation>
</comment>
<evidence type="ECO:0000256" key="8">
    <source>
        <dbReference type="ARBA" id="ARBA00043971"/>
    </source>
</evidence>
<accession>A0ABM5DAX8</accession>
<dbReference type="Pfam" id="PF17749">
    <property type="entry name" value="MIP-T3_C"/>
    <property type="match status" value="1"/>
</dbReference>
<reference evidence="14" key="1">
    <citation type="submission" date="2025-08" db="UniProtKB">
        <authorList>
            <consortium name="RefSeq"/>
        </authorList>
    </citation>
    <scope>IDENTIFICATION</scope>
</reference>
<evidence type="ECO:0000256" key="10">
    <source>
        <dbReference type="SAM" id="MobiDB-lite"/>
    </source>
</evidence>
<keyword evidence="13" id="KW-1185">Reference proteome</keyword>
<keyword evidence="7" id="KW-0966">Cell projection</keyword>
<feature type="domain" description="TRAF3-interacting protein 1 C-terminal" evidence="12">
    <location>
        <begin position="512"/>
        <end position="666"/>
    </location>
</feature>
<keyword evidence="5 9" id="KW-0175">Coiled coil</keyword>
<evidence type="ECO:0000256" key="1">
    <source>
        <dbReference type="ARBA" id="ARBA00004120"/>
    </source>
</evidence>
<proteinExistence type="inferred from homology"/>
<evidence type="ECO:0000256" key="2">
    <source>
        <dbReference type="ARBA" id="ARBA00004430"/>
    </source>
</evidence>
<feature type="coiled-coil region" evidence="9">
    <location>
        <begin position="585"/>
        <end position="644"/>
    </location>
</feature>
<evidence type="ECO:0000259" key="11">
    <source>
        <dbReference type="Pfam" id="PF10243"/>
    </source>
</evidence>
<dbReference type="PANTHER" id="PTHR31363:SF0">
    <property type="entry name" value="TRAF3-INTERACTING PROTEIN 1"/>
    <property type="match status" value="1"/>
</dbReference>
<dbReference type="InterPro" id="IPR042576">
    <property type="entry name" value="TRAF3IP1_N_sf"/>
</dbReference>
<dbReference type="InterPro" id="IPR041476">
    <property type="entry name" value="TRAF3IP1_C"/>
</dbReference>
<organism evidence="13 14">
    <name type="scientific">Vicugna pacos</name>
    <name type="common">Alpaca</name>
    <name type="synonym">Lama pacos</name>
    <dbReference type="NCBI Taxonomy" id="30538"/>
    <lineage>
        <taxon>Eukaryota</taxon>
        <taxon>Metazoa</taxon>
        <taxon>Chordata</taxon>
        <taxon>Craniata</taxon>
        <taxon>Vertebrata</taxon>
        <taxon>Euteleostomi</taxon>
        <taxon>Mammalia</taxon>
        <taxon>Eutheria</taxon>
        <taxon>Laurasiatheria</taxon>
        <taxon>Artiodactyla</taxon>
        <taxon>Tylopoda</taxon>
        <taxon>Camelidae</taxon>
        <taxon>Vicugna</taxon>
    </lineage>
</organism>
<keyword evidence="4" id="KW-0970">Cilium biogenesis/degradation</keyword>
<keyword evidence="3" id="KW-0963">Cytoplasm</keyword>
<evidence type="ECO:0000259" key="12">
    <source>
        <dbReference type="Pfam" id="PF17749"/>
    </source>
</evidence>
<feature type="compositionally biased region" description="Basic and acidic residues" evidence="10">
    <location>
        <begin position="389"/>
        <end position="403"/>
    </location>
</feature>
<comment type="similarity">
    <text evidence="8">Belongs to the TRAF3IP1 family.</text>
</comment>
<dbReference type="PANTHER" id="PTHR31363">
    <property type="entry name" value="TRAF3-INTERACTING PROTEIN 1"/>
    <property type="match status" value="1"/>
</dbReference>
<feature type="compositionally biased region" description="Polar residues" evidence="10">
    <location>
        <begin position="373"/>
        <end position="388"/>
    </location>
</feature>